<dbReference type="InterPro" id="IPR016024">
    <property type="entry name" value="ARM-type_fold"/>
</dbReference>
<dbReference type="EMBL" id="JPVQ01000003">
    <property type="protein sequence ID" value="KGR91867.1"/>
    <property type="molecule type" value="Genomic_DNA"/>
</dbReference>
<dbReference type="eggNOG" id="ENOG50331V7">
    <property type="taxonomic scope" value="Bacteria"/>
</dbReference>
<dbReference type="Gene3D" id="1.25.40.750">
    <property type="entry name" value="Domain of unknown function DUF5071"/>
    <property type="match status" value="1"/>
</dbReference>
<dbReference type="OrthoDB" id="1846249at2"/>
<dbReference type="Proteomes" id="UP000030595">
    <property type="component" value="Unassembled WGS sequence"/>
</dbReference>
<organism evidence="1 2">
    <name type="scientific">Ureibacillus massiliensis 4400831 = CIP 108448 = CCUG 49529</name>
    <dbReference type="NCBI Taxonomy" id="1211035"/>
    <lineage>
        <taxon>Bacteria</taxon>
        <taxon>Bacillati</taxon>
        <taxon>Bacillota</taxon>
        <taxon>Bacilli</taxon>
        <taxon>Bacillales</taxon>
        <taxon>Caryophanaceae</taxon>
        <taxon>Ureibacillus</taxon>
    </lineage>
</organism>
<dbReference type="AlphaFoldDB" id="A0A0A3JY01"/>
<accession>A0A0A3JY01</accession>
<reference evidence="1 2" key="1">
    <citation type="submission" date="2014-02" db="EMBL/GenBank/DDBJ databases">
        <title>Draft genome sequence of Lysinibacillus massiliensis CCUG 49529.</title>
        <authorList>
            <person name="Zhang F."/>
            <person name="Wang G."/>
            <person name="Zhang L."/>
        </authorList>
    </citation>
    <scope>NUCLEOTIDE SEQUENCE [LARGE SCALE GENOMIC DNA]</scope>
    <source>
        <strain evidence="1 2">CCUG 49529</strain>
    </source>
</reference>
<name>A0A0A3JY01_9BACL</name>
<evidence type="ECO:0000313" key="1">
    <source>
        <dbReference type="EMBL" id="KGR91867.1"/>
    </source>
</evidence>
<dbReference type="SUPFAM" id="SSF48371">
    <property type="entry name" value="ARM repeat"/>
    <property type="match status" value="1"/>
</dbReference>
<comment type="caution">
    <text evidence="1">The sequence shown here is derived from an EMBL/GenBank/DDBJ whole genome shotgun (WGS) entry which is preliminary data.</text>
</comment>
<dbReference type="InterPro" id="IPR038692">
    <property type="entry name" value="Cthe_2751_sf"/>
</dbReference>
<protein>
    <recommendedName>
        <fullName evidence="3">DUF5071 domain-containing protein</fullName>
    </recommendedName>
</protein>
<keyword evidence="2" id="KW-1185">Reference proteome</keyword>
<gene>
    <name evidence="1" type="ORF">CD30_02875</name>
</gene>
<sequence length="156" mass="18457">MTNYTHLEDEEIIYYVFNLNWFLPKEIQEESIAILSQLPPDKVDMLIPKYGKECWKNAVSILIKMGYPRNKRALPKLARLLQDRNWPGALEAIEIFRRIGKEISTPYIERECKEALRCKDIDWLEHLSFACNSLGLTKEDFNNESIYEQMEKVVEE</sequence>
<dbReference type="RefSeq" id="WP_036172543.1">
    <property type="nucleotide sequence ID" value="NZ_AVCZ01000003.1"/>
</dbReference>
<proteinExistence type="predicted"/>
<evidence type="ECO:0000313" key="2">
    <source>
        <dbReference type="Proteomes" id="UP000030595"/>
    </source>
</evidence>
<evidence type="ECO:0008006" key="3">
    <source>
        <dbReference type="Google" id="ProtNLM"/>
    </source>
</evidence>